<keyword evidence="4" id="KW-1185">Reference proteome</keyword>
<sequence>MRTAFSLALFTVVCGCLVAAAPTPSNTIAARSPLPALWYSLSTKRGQGGSASSGDTGDVNGGDIVSEGDSVNNAADANVAVSGGTTVTGDAVAGNGSGSDGSGGDASSGNAGDANGGSIYNYGGDITNAAGANTAGAGGESFSGNAYGGDASVDST</sequence>
<name>A0AAW0GP98_9APHY</name>
<evidence type="ECO:0000313" key="3">
    <source>
        <dbReference type="EMBL" id="KAK7694462.1"/>
    </source>
</evidence>
<dbReference type="Proteomes" id="UP001385951">
    <property type="component" value="Unassembled WGS sequence"/>
</dbReference>
<feature type="region of interest" description="Disordered" evidence="1">
    <location>
        <begin position="86"/>
        <end position="111"/>
    </location>
</feature>
<comment type="caution">
    <text evidence="3">The sequence shown here is derived from an EMBL/GenBank/DDBJ whole genome shotgun (WGS) entry which is preliminary data.</text>
</comment>
<evidence type="ECO:0000313" key="4">
    <source>
        <dbReference type="Proteomes" id="UP001385951"/>
    </source>
</evidence>
<feature type="chain" id="PRO_5043396079" evidence="2">
    <location>
        <begin position="21"/>
        <end position="156"/>
    </location>
</feature>
<feature type="region of interest" description="Disordered" evidence="1">
    <location>
        <begin position="45"/>
        <end position="70"/>
    </location>
</feature>
<dbReference type="AlphaFoldDB" id="A0AAW0GP98"/>
<proteinExistence type="predicted"/>
<evidence type="ECO:0000256" key="1">
    <source>
        <dbReference type="SAM" id="MobiDB-lite"/>
    </source>
</evidence>
<dbReference type="PROSITE" id="PS51257">
    <property type="entry name" value="PROKAR_LIPOPROTEIN"/>
    <property type="match status" value="1"/>
</dbReference>
<gene>
    <name evidence="3" type="ORF">QCA50_001648</name>
</gene>
<accession>A0AAW0GP98</accession>
<protein>
    <submittedName>
        <fullName evidence="3">Uncharacterized protein</fullName>
    </submittedName>
</protein>
<feature type="signal peptide" evidence="2">
    <location>
        <begin position="1"/>
        <end position="20"/>
    </location>
</feature>
<feature type="region of interest" description="Disordered" evidence="1">
    <location>
        <begin position="130"/>
        <end position="156"/>
    </location>
</feature>
<keyword evidence="2" id="KW-0732">Signal</keyword>
<reference evidence="3 4" key="1">
    <citation type="submission" date="2022-09" db="EMBL/GenBank/DDBJ databases">
        <authorList>
            <person name="Palmer J.M."/>
        </authorList>
    </citation>
    <scope>NUCLEOTIDE SEQUENCE [LARGE SCALE GENOMIC DNA]</scope>
    <source>
        <strain evidence="3 4">DSM 7382</strain>
    </source>
</reference>
<feature type="compositionally biased region" description="Gly residues" evidence="1">
    <location>
        <begin position="95"/>
        <end position="106"/>
    </location>
</feature>
<organism evidence="3 4">
    <name type="scientific">Cerrena zonata</name>
    <dbReference type="NCBI Taxonomy" id="2478898"/>
    <lineage>
        <taxon>Eukaryota</taxon>
        <taxon>Fungi</taxon>
        <taxon>Dikarya</taxon>
        <taxon>Basidiomycota</taxon>
        <taxon>Agaricomycotina</taxon>
        <taxon>Agaricomycetes</taxon>
        <taxon>Polyporales</taxon>
        <taxon>Cerrenaceae</taxon>
        <taxon>Cerrena</taxon>
    </lineage>
</organism>
<dbReference type="EMBL" id="JASBNA010000002">
    <property type="protein sequence ID" value="KAK7694462.1"/>
    <property type="molecule type" value="Genomic_DNA"/>
</dbReference>
<evidence type="ECO:0000256" key="2">
    <source>
        <dbReference type="SAM" id="SignalP"/>
    </source>
</evidence>